<dbReference type="InterPro" id="IPR042098">
    <property type="entry name" value="TauD-like_sf"/>
</dbReference>
<evidence type="ECO:0000256" key="4">
    <source>
        <dbReference type="ARBA" id="ARBA00008654"/>
    </source>
</evidence>
<proteinExistence type="inferred from homology"/>
<keyword evidence="9" id="KW-0408">Iron</keyword>
<gene>
    <name evidence="12" type="ORF">P5673_022776</name>
</gene>
<dbReference type="CDD" id="cd00250">
    <property type="entry name" value="CAS_like"/>
    <property type="match status" value="1"/>
</dbReference>
<evidence type="ECO:0000259" key="10">
    <source>
        <dbReference type="Pfam" id="PF02668"/>
    </source>
</evidence>
<accession>A0AAD9Q6U9</accession>
<dbReference type="PANTHER" id="PTHR10696">
    <property type="entry name" value="GAMMA-BUTYROBETAINE HYDROXYLASE-RELATED"/>
    <property type="match status" value="1"/>
</dbReference>
<dbReference type="GO" id="GO:0046872">
    <property type="term" value="F:metal ion binding"/>
    <property type="evidence" value="ECO:0007669"/>
    <property type="project" value="UniProtKB-KW"/>
</dbReference>
<evidence type="ECO:0000256" key="5">
    <source>
        <dbReference type="ARBA" id="ARBA00022723"/>
    </source>
</evidence>
<comment type="caution">
    <text evidence="12">The sequence shown here is derived from an EMBL/GenBank/DDBJ whole genome shotgun (WGS) entry which is preliminary data.</text>
</comment>
<dbReference type="Pfam" id="PF02668">
    <property type="entry name" value="TauD"/>
    <property type="match status" value="1"/>
</dbReference>
<evidence type="ECO:0000256" key="9">
    <source>
        <dbReference type="ARBA" id="ARBA00023004"/>
    </source>
</evidence>
<dbReference type="InterPro" id="IPR010376">
    <property type="entry name" value="GBBH-like_N"/>
</dbReference>
<comment type="cofactor">
    <cofactor evidence="2">
        <name>L-ascorbate</name>
        <dbReference type="ChEBI" id="CHEBI:38290"/>
    </cofactor>
</comment>
<dbReference type="InterPro" id="IPR003819">
    <property type="entry name" value="TauD/TfdA-like"/>
</dbReference>
<dbReference type="AlphaFoldDB" id="A0AAD9Q6U9"/>
<evidence type="ECO:0000256" key="8">
    <source>
        <dbReference type="ARBA" id="ARBA00023002"/>
    </source>
</evidence>
<keyword evidence="7 12" id="KW-0223">Dioxygenase</keyword>
<protein>
    <submittedName>
        <fullName evidence="12">Gamma-butyrobetaine dioxygenase</fullName>
    </submittedName>
</protein>
<evidence type="ECO:0000259" key="11">
    <source>
        <dbReference type="Pfam" id="PF06155"/>
    </source>
</evidence>
<evidence type="ECO:0000313" key="12">
    <source>
        <dbReference type="EMBL" id="KAK2555441.1"/>
    </source>
</evidence>
<dbReference type="GO" id="GO:0016706">
    <property type="term" value="F:2-oxoglutarate-dependent dioxygenase activity"/>
    <property type="evidence" value="ECO:0007669"/>
    <property type="project" value="UniProtKB-ARBA"/>
</dbReference>
<dbReference type="GO" id="GO:0045329">
    <property type="term" value="P:carnitine biosynthetic process"/>
    <property type="evidence" value="ECO:0007669"/>
    <property type="project" value="UniProtKB-KW"/>
</dbReference>
<dbReference type="InterPro" id="IPR038492">
    <property type="entry name" value="GBBH-like_N_sf"/>
</dbReference>
<dbReference type="Pfam" id="PF06155">
    <property type="entry name" value="GBBH-like_N"/>
    <property type="match status" value="1"/>
</dbReference>
<dbReference type="PANTHER" id="PTHR10696:SF33">
    <property type="entry name" value="GAMMA-BUTYROBETAINE DIOXYGENASE"/>
    <property type="match status" value="1"/>
</dbReference>
<organism evidence="12 13">
    <name type="scientific">Acropora cervicornis</name>
    <name type="common">Staghorn coral</name>
    <dbReference type="NCBI Taxonomy" id="6130"/>
    <lineage>
        <taxon>Eukaryota</taxon>
        <taxon>Metazoa</taxon>
        <taxon>Cnidaria</taxon>
        <taxon>Anthozoa</taxon>
        <taxon>Hexacorallia</taxon>
        <taxon>Scleractinia</taxon>
        <taxon>Astrocoeniina</taxon>
        <taxon>Acroporidae</taxon>
        <taxon>Acropora</taxon>
    </lineage>
</organism>
<dbReference type="GO" id="GO:0005739">
    <property type="term" value="C:mitochondrion"/>
    <property type="evidence" value="ECO:0007669"/>
    <property type="project" value="TreeGrafter"/>
</dbReference>
<evidence type="ECO:0000256" key="2">
    <source>
        <dbReference type="ARBA" id="ARBA00001961"/>
    </source>
</evidence>
<evidence type="ECO:0000256" key="6">
    <source>
        <dbReference type="ARBA" id="ARBA00022873"/>
    </source>
</evidence>
<dbReference type="InterPro" id="IPR050411">
    <property type="entry name" value="AlphaKG_dependent_hydroxylases"/>
</dbReference>
<dbReference type="EMBL" id="JARQWQ010000062">
    <property type="protein sequence ID" value="KAK2555441.1"/>
    <property type="molecule type" value="Genomic_DNA"/>
</dbReference>
<evidence type="ECO:0000313" key="13">
    <source>
        <dbReference type="Proteomes" id="UP001249851"/>
    </source>
</evidence>
<evidence type="ECO:0000256" key="1">
    <source>
        <dbReference type="ARBA" id="ARBA00001954"/>
    </source>
</evidence>
<dbReference type="FunFam" id="3.30.2020.30:FF:000002">
    <property type="entry name" value="Putative gamma-butyrobetaine dioxygenase"/>
    <property type="match status" value="1"/>
</dbReference>
<name>A0AAD9Q6U9_ACRCE</name>
<sequence length="430" mass="49752">MFLSLRRLCKSRIILRTQNLSQFAKSDAIGPTGTSKYLVQGIERNNEERMLHVKWKGDLVSRYPYVFLRDNCRCSECFHESSYQRRFDPVDNLDLNILPKKMEVTQYGENLIITWPDGHVSAFDSGWLHSRRLIEGRDSKEGLNRKGVEFWDSKKLQGQIPRHDFREVMEEDGALFSWLSSMHKLGVALICNTPLKVGQVDELCQRVGHAKSTHYGHNFEVKTKYGPSNLAYTSDRLPLHMDLPFYDYPPGVQLLHCIEQVTGPGGANQFVDGFHVSKLLKDLDPKKFDLLSSSRLHFFDVGRDEFGDFDMKFERLTIELDGNGQLFRFIYNNHVRDSIMSVSPERAVELYEAYVTLGKMMRDPANQIEYKMAPGDMVTFNNCRVMHGRSEFALTEQVSRFLSGMYMDWDIMYSRLRALSSKLNIPCPCY</sequence>
<keyword evidence="13" id="KW-1185">Reference proteome</keyword>
<reference evidence="12" key="1">
    <citation type="journal article" date="2023" name="G3 (Bethesda)">
        <title>Whole genome assembly and annotation of the endangered Caribbean coral Acropora cervicornis.</title>
        <authorList>
            <person name="Selwyn J.D."/>
            <person name="Vollmer S.V."/>
        </authorList>
    </citation>
    <scope>NUCLEOTIDE SEQUENCE</scope>
    <source>
        <strain evidence="12">K2</strain>
    </source>
</reference>
<evidence type="ECO:0000256" key="3">
    <source>
        <dbReference type="ARBA" id="ARBA00005022"/>
    </source>
</evidence>
<reference evidence="12" key="2">
    <citation type="journal article" date="2023" name="Science">
        <title>Genomic signatures of disease resistance in endangered staghorn corals.</title>
        <authorList>
            <person name="Vollmer S.V."/>
            <person name="Selwyn J.D."/>
            <person name="Despard B.A."/>
            <person name="Roesel C.L."/>
        </authorList>
    </citation>
    <scope>NUCLEOTIDE SEQUENCE</scope>
    <source>
        <strain evidence="12">K2</strain>
    </source>
</reference>
<dbReference type="Gene3D" id="3.60.130.10">
    <property type="entry name" value="Clavaminate synthase-like"/>
    <property type="match status" value="1"/>
</dbReference>
<dbReference type="Proteomes" id="UP001249851">
    <property type="component" value="Unassembled WGS sequence"/>
</dbReference>
<dbReference type="FunFam" id="3.60.130.10:FF:000001">
    <property type="entry name" value="Trimethyllysine dioxygenase, mitochondrial"/>
    <property type="match status" value="1"/>
</dbReference>
<keyword evidence="6" id="KW-0124">Carnitine biosynthesis</keyword>
<feature type="domain" description="Gamma-butyrobetaine hydroxylase-like N-terminal" evidence="11">
    <location>
        <begin position="44"/>
        <end position="128"/>
    </location>
</feature>
<comment type="similarity">
    <text evidence="4">Belongs to the gamma-BBH/TMLD family.</text>
</comment>
<comment type="cofactor">
    <cofactor evidence="1">
        <name>Fe(2+)</name>
        <dbReference type="ChEBI" id="CHEBI:29033"/>
    </cofactor>
</comment>
<keyword evidence="8" id="KW-0560">Oxidoreductase</keyword>
<dbReference type="SUPFAM" id="SSF51197">
    <property type="entry name" value="Clavaminate synthase-like"/>
    <property type="match status" value="1"/>
</dbReference>
<comment type="pathway">
    <text evidence="3">Amine and polyamine biosynthesis; carnitine biosynthesis.</text>
</comment>
<keyword evidence="5" id="KW-0479">Metal-binding</keyword>
<evidence type="ECO:0000256" key="7">
    <source>
        <dbReference type="ARBA" id="ARBA00022964"/>
    </source>
</evidence>
<feature type="domain" description="TauD/TfdA-like" evidence="10">
    <location>
        <begin position="156"/>
        <end position="405"/>
    </location>
</feature>
<dbReference type="Gene3D" id="3.30.2020.30">
    <property type="match status" value="1"/>
</dbReference>